<dbReference type="KEGG" id="ebla:JGUZn3_22180"/>
<evidence type="ECO:0000313" key="2">
    <source>
        <dbReference type="Proteomes" id="UP000516349"/>
    </source>
</evidence>
<name>A0A7H1NUF9_9PROT</name>
<gene>
    <name evidence="1" type="ORF">JGUZn3_22180</name>
</gene>
<evidence type="ECO:0000313" key="1">
    <source>
        <dbReference type="EMBL" id="QNT79419.1"/>
    </source>
</evidence>
<protein>
    <submittedName>
        <fullName evidence="1">Uncharacterized protein</fullName>
    </submittedName>
</protein>
<organism evidence="1 2">
    <name type="scientific">Entomobacter blattae</name>
    <dbReference type="NCBI Taxonomy" id="2762277"/>
    <lineage>
        <taxon>Bacteria</taxon>
        <taxon>Pseudomonadati</taxon>
        <taxon>Pseudomonadota</taxon>
        <taxon>Alphaproteobacteria</taxon>
        <taxon>Acetobacterales</taxon>
        <taxon>Acetobacteraceae</taxon>
        <taxon>Entomobacter</taxon>
    </lineage>
</organism>
<dbReference type="Proteomes" id="UP000516349">
    <property type="component" value="Chromosome"/>
</dbReference>
<proteinExistence type="predicted"/>
<keyword evidence="2" id="KW-1185">Reference proteome</keyword>
<sequence>MARGDVVTYGKNHFAVVWKIVGQKTYLLPIILLPPYRHRADVPMRKNAMVHILFIDAVVRCREILARSQENFTSTDLCLPDSFMKLCDLALKREADIQVFEKAFEGNHKKSLPYFLKHLKDVTG</sequence>
<dbReference type="AlphaFoldDB" id="A0A7H1NUF9"/>
<dbReference type="EMBL" id="CP060244">
    <property type="protein sequence ID" value="QNT79419.1"/>
    <property type="molecule type" value="Genomic_DNA"/>
</dbReference>
<reference evidence="1 2" key="1">
    <citation type="submission" date="2020-08" db="EMBL/GenBank/DDBJ databases">
        <title>Complete genome sequence of Entomobacter blattae G55GP.</title>
        <authorList>
            <person name="Poehlein A."/>
            <person name="Guzman J."/>
            <person name="Daniel R."/>
            <person name="Vilcinskas A."/>
        </authorList>
    </citation>
    <scope>NUCLEOTIDE SEQUENCE [LARGE SCALE GENOMIC DNA]</scope>
    <source>
        <strain evidence="1 2">G55GP</strain>
    </source>
</reference>
<accession>A0A7H1NUF9</accession>